<keyword evidence="1" id="KW-1133">Transmembrane helix</keyword>
<feature type="transmembrane region" description="Helical" evidence="1">
    <location>
        <begin position="6"/>
        <end position="29"/>
    </location>
</feature>
<accession>A0A6C0LUE7</accession>
<organism evidence="2">
    <name type="scientific">viral metagenome</name>
    <dbReference type="NCBI Taxonomy" id="1070528"/>
    <lineage>
        <taxon>unclassified sequences</taxon>
        <taxon>metagenomes</taxon>
        <taxon>organismal metagenomes</taxon>
    </lineage>
</organism>
<evidence type="ECO:0000256" key="1">
    <source>
        <dbReference type="SAM" id="Phobius"/>
    </source>
</evidence>
<protein>
    <submittedName>
        <fullName evidence="2">Uncharacterized protein</fullName>
    </submittedName>
</protein>
<reference evidence="2" key="1">
    <citation type="journal article" date="2020" name="Nature">
        <title>Giant virus diversity and host interactions through global metagenomics.</title>
        <authorList>
            <person name="Schulz F."/>
            <person name="Roux S."/>
            <person name="Paez-Espino D."/>
            <person name="Jungbluth S."/>
            <person name="Walsh D.A."/>
            <person name="Denef V.J."/>
            <person name="McMahon K.D."/>
            <person name="Konstantinidis K.T."/>
            <person name="Eloe-Fadrosh E.A."/>
            <person name="Kyrpides N.C."/>
            <person name="Woyke T."/>
        </authorList>
    </citation>
    <scope>NUCLEOTIDE SEQUENCE</scope>
    <source>
        <strain evidence="2">GVMAG-S-1016704-121</strain>
    </source>
</reference>
<dbReference type="AlphaFoldDB" id="A0A6C0LUE7"/>
<keyword evidence="1" id="KW-0812">Transmembrane</keyword>
<keyword evidence="1" id="KW-0472">Membrane</keyword>
<dbReference type="EMBL" id="MN740559">
    <property type="protein sequence ID" value="QHU33628.1"/>
    <property type="molecule type" value="Genomic_DNA"/>
</dbReference>
<evidence type="ECO:0000313" key="2">
    <source>
        <dbReference type="EMBL" id="QHU33628.1"/>
    </source>
</evidence>
<name>A0A6C0LUE7_9ZZZZ</name>
<proteinExistence type="predicted"/>
<sequence>MEFHCPTAFLTAGVLLLLLLVISVAVYLFNKGQASPSAYTVVDHDVELGPITVGEYILSRGVRFAPPPNPVAFKTASPVEQSHAIIGNRGVVRPDGTVHFTQHPAGADPDTVEVIKEFLPEPLRFIRGRNRLRSDPEYEYTKSGNRFIKHQKTDNY</sequence>